<evidence type="ECO:0000313" key="2">
    <source>
        <dbReference type="Proteomes" id="UP000789702"/>
    </source>
</evidence>
<accession>A0ACA9PAZ1</accession>
<gene>
    <name evidence="1" type="ORF">DHETER_LOCUS11244</name>
</gene>
<reference evidence="1" key="1">
    <citation type="submission" date="2021-06" db="EMBL/GenBank/DDBJ databases">
        <authorList>
            <person name="Kallberg Y."/>
            <person name="Tangrot J."/>
            <person name="Rosling A."/>
        </authorList>
    </citation>
    <scope>NUCLEOTIDE SEQUENCE</scope>
    <source>
        <strain evidence="1">IL203A</strain>
    </source>
</reference>
<evidence type="ECO:0000313" key="1">
    <source>
        <dbReference type="EMBL" id="CAG8690801.1"/>
    </source>
</evidence>
<keyword evidence="2" id="KW-1185">Reference proteome</keyword>
<feature type="non-terminal residue" evidence="1">
    <location>
        <position position="1"/>
    </location>
</feature>
<sequence length="109" mass="13210">TKEITQAQTKSKSKQINQKNSFTPQETQINFSQEIYIQTQEIQEKNDFKKRKVENQADNSEMDVDLDYKINEIDEEMELLKFKKKELEIEKRMHELTIEKNKLKRKRDT</sequence>
<protein>
    <submittedName>
        <fullName evidence="1">7044_t:CDS:1</fullName>
    </submittedName>
</protein>
<name>A0ACA9PAZ1_9GLOM</name>
<dbReference type="Proteomes" id="UP000789702">
    <property type="component" value="Unassembled WGS sequence"/>
</dbReference>
<proteinExistence type="predicted"/>
<dbReference type="EMBL" id="CAJVPU010024014">
    <property type="protein sequence ID" value="CAG8690801.1"/>
    <property type="molecule type" value="Genomic_DNA"/>
</dbReference>
<organism evidence="1 2">
    <name type="scientific">Dentiscutata heterogama</name>
    <dbReference type="NCBI Taxonomy" id="1316150"/>
    <lineage>
        <taxon>Eukaryota</taxon>
        <taxon>Fungi</taxon>
        <taxon>Fungi incertae sedis</taxon>
        <taxon>Mucoromycota</taxon>
        <taxon>Glomeromycotina</taxon>
        <taxon>Glomeromycetes</taxon>
        <taxon>Diversisporales</taxon>
        <taxon>Gigasporaceae</taxon>
        <taxon>Dentiscutata</taxon>
    </lineage>
</organism>
<comment type="caution">
    <text evidence="1">The sequence shown here is derived from an EMBL/GenBank/DDBJ whole genome shotgun (WGS) entry which is preliminary data.</text>
</comment>